<dbReference type="NCBIfam" id="TIGR01726">
    <property type="entry name" value="HEQRo_perm_3TM"/>
    <property type="match status" value="1"/>
</dbReference>
<comment type="similarity">
    <text evidence="3">Belongs to the binding-protein-dependent transport system permease family. HisMQ subfamily.</text>
</comment>
<feature type="transmembrane region" description="Helical" evidence="10">
    <location>
        <begin position="59"/>
        <end position="85"/>
    </location>
</feature>
<reference evidence="13" key="1">
    <citation type="submission" date="2018-05" db="EMBL/GenBank/DDBJ databases">
        <authorList>
            <person name="Du Z."/>
            <person name="Wang X."/>
        </authorList>
    </citation>
    <scope>NUCLEOTIDE SEQUENCE [LARGE SCALE GENOMIC DNA]</scope>
    <source>
        <strain evidence="13">WDS4C29</strain>
    </source>
</reference>
<keyword evidence="7" id="KW-0029">Amino-acid transport</keyword>
<dbReference type="Gene3D" id="1.10.3720.10">
    <property type="entry name" value="MetI-like"/>
    <property type="match status" value="1"/>
</dbReference>
<evidence type="ECO:0000256" key="7">
    <source>
        <dbReference type="ARBA" id="ARBA00022970"/>
    </source>
</evidence>
<dbReference type="PANTHER" id="PTHR30614:SF20">
    <property type="entry name" value="GLUTAMINE TRANSPORT SYSTEM PERMEASE PROTEIN GLNP"/>
    <property type="match status" value="1"/>
</dbReference>
<dbReference type="GO" id="GO:0022857">
    <property type="term" value="F:transmembrane transporter activity"/>
    <property type="evidence" value="ECO:0007669"/>
    <property type="project" value="InterPro"/>
</dbReference>
<name>A0A2V1P4V4_9RHOB</name>
<dbReference type="Pfam" id="PF00528">
    <property type="entry name" value="BPD_transp_1"/>
    <property type="match status" value="1"/>
</dbReference>
<evidence type="ECO:0000313" key="13">
    <source>
        <dbReference type="Proteomes" id="UP000245293"/>
    </source>
</evidence>
<keyword evidence="4 10" id="KW-0813">Transport</keyword>
<evidence type="ECO:0000313" key="12">
    <source>
        <dbReference type="EMBL" id="PWG17503.1"/>
    </source>
</evidence>
<evidence type="ECO:0000256" key="3">
    <source>
        <dbReference type="ARBA" id="ARBA00010072"/>
    </source>
</evidence>
<evidence type="ECO:0000256" key="2">
    <source>
        <dbReference type="ARBA" id="ARBA00004429"/>
    </source>
</evidence>
<evidence type="ECO:0000256" key="6">
    <source>
        <dbReference type="ARBA" id="ARBA00022692"/>
    </source>
</evidence>
<evidence type="ECO:0000256" key="5">
    <source>
        <dbReference type="ARBA" id="ARBA00022475"/>
    </source>
</evidence>
<dbReference type="Proteomes" id="UP000245293">
    <property type="component" value="Unassembled WGS sequence"/>
</dbReference>
<sequence length="311" mass="34282">MARLPRWRPNGWPRQPACRSSNKTLTLQEKTNGAAPSAAPPRAARRQAYEARVRRRSNIIAGVSTTLVVLAIVTLVPLAPGWAAVKKSFFNAEVFAQTFPRLVQAFLWDIAIFLWSVPLITVIALAIALARDTKNPALFPLKLFGILYTDIFRGIPVILVVYLIGFGIPGLGLPRPWNSPYIWGTVALVLTYSAYVAEIFRSGIESIHDSQRAAAASLGLSQSDTMRFVVLPQAIRRVVPANMNMLIALQKDVALLSFIGPVEVLRQAGVFKSLLANFTPYVGAALIFLSVTIPATRYADYLIARQRRERS</sequence>
<dbReference type="InterPro" id="IPR035906">
    <property type="entry name" value="MetI-like_sf"/>
</dbReference>
<dbReference type="EMBL" id="QETF01000005">
    <property type="protein sequence ID" value="PWG17503.1"/>
    <property type="molecule type" value="Genomic_DNA"/>
</dbReference>
<dbReference type="GO" id="GO:0043190">
    <property type="term" value="C:ATP-binding cassette (ABC) transporter complex"/>
    <property type="evidence" value="ECO:0007669"/>
    <property type="project" value="InterPro"/>
</dbReference>
<feature type="domain" description="ABC transmembrane type-1" evidence="11">
    <location>
        <begin position="106"/>
        <end position="299"/>
    </location>
</feature>
<dbReference type="CDD" id="cd06261">
    <property type="entry name" value="TM_PBP2"/>
    <property type="match status" value="1"/>
</dbReference>
<keyword evidence="9 10" id="KW-0472">Membrane</keyword>
<keyword evidence="6 10" id="KW-0812">Transmembrane</keyword>
<evidence type="ECO:0000256" key="8">
    <source>
        <dbReference type="ARBA" id="ARBA00022989"/>
    </source>
</evidence>
<dbReference type="AlphaFoldDB" id="A0A2V1P4V4"/>
<feature type="transmembrane region" description="Helical" evidence="10">
    <location>
        <begin position="105"/>
        <end position="130"/>
    </location>
</feature>
<dbReference type="GO" id="GO:0006865">
    <property type="term" value="P:amino acid transport"/>
    <property type="evidence" value="ECO:0007669"/>
    <property type="project" value="UniProtKB-KW"/>
</dbReference>
<comment type="caution">
    <text evidence="12">The sequence shown here is derived from an EMBL/GenBank/DDBJ whole genome shotgun (WGS) entry which is preliminary data.</text>
</comment>
<dbReference type="InterPro" id="IPR000515">
    <property type="entry name" value="MetI-like"/>
</dbReference>
<feature type="transmembrane region" description="Helical" evidence="10">
    <location>
        <begin position="151"/>
        <end position="169"/>
    </location>
</feature>
<keyword evidence="13" id="KW-1185">Reference proteome</keyword>
<comment type="function">
    <text evidence="1">Part of the binding-protein-dependent transport system for glutamine; probably responsible for the translocation of the substrate across the membrane.</text>
</comment>
<accession>A0A2V1P4V4</accession>
<evidence type="ECO:0000256" key="10">
    <source>
        <dbReference type="RuleBase" id="RU363032"/>
    </source>
</evidence>
<organism evidence="12 13">
    <name type="scientific">Salibaculum griseiflavum</name>
    <dbReference type="NCBI Taxonomy" id="1914409"/>
    <lineage>
        <taxon>Bacteria</taxon>
        <taxon>Pseudomonadati</taxon>
        <taxon>Pseudomonadota</taxon>
        <taxon>Alphaproteobacteria</taxon>
        <taxon>Rhodobacterales</taxon>
        <taxon>Roseobacteraceae</taxon>
        <taxon>Salibaculum</taxon>
    </lineage>
</organism>
<gene>
    <name evidence="12" type="ORF">DFK10_07020</name>
</gene>
<dbReference type="SUPFAM" id="SSF161098">
    <property type="entry name" value="MetI-like"/>
    <property type="match status" value="1"/>
</dbReference>
<dbReference type="PANTHER" id="PTHR30614">
    <property type="entry name" value="MEMBRANE COMPONENT OF AMINO ACID ABC TRANSPORTER"/>
    <property type="match status" value="1"/>
</dbReference>
<dbReference type="InterPro" id="IPR043429">
    <property type="entry name" value="ArtM/GltK/GlnP/TcyL/YhdX-like"/>
</dbReference>
<keyword evidence="5" id="KW-1003">Cell membrane</keyword>
<feature type="transmembrane region" description="Helical" evidence="10">
    <location>
        <begin position="181"/>
        <end position="200"/>
    </location>
</feature>
<proteinExistence type="inferred from homology"/>
<keyword evidence="8 10" id="KW-1133">Transmembrane helix</keyword>
<dbReference type="OrthoDB" id="9808674at2"/>
<protein>
    <submittedName>
        <fullName evidence="12">ABC transporter permease</fullName>
    </submittedName>
</protein>
<feature type="transmembrane region" description="Helical" evidence="10">
    <location>
        <begin position="281"/>
        <end position="303"/>
    </location>
</feature>
<evidence type="ECO:0000256" key="4">
    <source>
        <dbReference type="ARBA" id="ARBA00022448"/>
    </source>
</evidence>
<evidence type="ECO:0000259" key="11">
    <source>
        <dbReference type="PROSITE" id="PS50928"/>
    </source>
</evidence>
<evidence type="ECO:0000256" key="9">
    <source>
        <dbReference type="ARBA" id="ARBA00023136"/>
    </source>
</evidence>
<dbReference type="PROSITE" id="PS50928">
    <property type="entry name" value="ABC_TM1"/>
    <property type="match status" value="1"/>
</dbReference>
<evidence type="ECO:0000256" key="1">
    <source>
        <dbReference type="ARBA" id="ARBA00003159"/>
    </source>
</evidence>
<comment type="subcellular location">
    <subcellularLocation>
        <location evidence="2">Cell inner membrane</location>
        <topology evidence="2">Multi-pass membrane protein</topology>
    </subcellularLocation>
    <subcellularLocation>
        <location evidence="10">Cell membrane</location>
        <topology evidence="10">Multi-pass membrane protein</topology>
    </subcellularLocation>
</comment>
<dbReference type="InterPro" id="IPR010065">
    <property type="entry name" value="AA_ABC_transptr_permease_3TM"/>
</dbReference>